<dbReference type="SUPFAM" id="SSF56542">
    <property type="entry name" value="Substrate-binding domain of HMG-CoA reductase"/>
    <property type="match status" value="1"/>
</dbReference>
<proteinExistence type="inferred from homology"/>
<name>A0A381W8U3_9ZZZZ</name>
<dbReference type="InterPro" id="IPR002202">
    <property type="entry name" value="HMG_CoA_Rdtase"/>
</dbReference>
<dbReference type="PRINTS" id="PR00071">
    <property type="entry name" value="HMGCOARDTASE"/>
</dbReference>
<accession>A0A381W8U3</accession>
<protein>
    <recommendedName>
        <fullName evidence="4">Hydroxymethylglutaryl-CoA reductase (NADPH)</fullName>
    </recommendedName>
</protein>
<evidence type="ECO:0000256" key="2">
    <source>
        <dbReference type="ARBA" id="ARBA00023002"/>
    </source>
</evidence>
<evidence type="ECO:0000313" key="3">
    <source>
        <dbReference type="EMBL" id="SVA48902.1"/>
    </source>
</evidence>
<gene>
    <name evidence="3" type="ORF">METZ01_LOCUS101756</name>
</gene>
<dbReference type="InterPro" id="IPR009023">
    <property type="entry name" value="HMG_CoA_Rdtase_NAD(P)-bd_sf"/>
</dbReference>
<dbReference type="PANTHER" id="PTHR10572">
    <property type="entry name" value="3-HYDROXY-3-METHYLGLUTARYL-COENZYME A REDUCTASE"/>
    <property type="match status" value="1"/>
</dbReference>
<dbReference type="EMBL" id="UINC01011044">
    <property type="protein sequence ID" value="SVA48902.1"/>
    <property type="molecule type" value="Genomic_DNA"/>
</dbReference>
<dbReference type="InterPro" id="IPR009029">
    <property type="entry name" value="HMG_CoA_Rdtase_sub-bd_dom_sf"/>
</dbReference>
<organism evidence="3">
    <name type="scientific">marine metagenome</name>
    <dbReference type="NCBI Taxonomy" id="408172"/>
    <lineage>
        <taxon>unclassified sequences</taxon>
        <taxon>metagenomes</taxon>
        <taxon>ecological metagenomes</taxon>
    </lineage>
</organism>
<dbReference type="PROSITE" id="PS50065">
    <property type="entry name" value="HMG_COA_REDUCTASE_4"/>
    <property type="match status" value="1"/>
</dbReference>
<dbReference type="SUPFAM" id="SSF55035">
    <property type="entry name" value="NAD-binding domain of HMG-CoA reductase"/>
    <property type="match status" value="1"/>
</dbReference>
<evidence type="ECO:0008006" key="4">
    <source>
        <dbReference type="Google" id="ProtNLM"/>
    </source>
</evidence>
<dbReference type="GO" id="GO:0004420">
    <property type="term" value="F:hydroxymethylglutaryl-CoA reductase (NADPH) activity"/>
    <property type="evidence" value="ECO:0007669"/>
    <property type="project" value="InterPro"/>
</dbReference>
<dbReference type="InterPro" id="IPR023074">
    <property type="entry name" value="HMG_CoA_Rdtase_cat_sf"/>
</dbReference>
<evidence type="ECO:0000256" key="1">
    <source>
        <dbReference type="ARBA" id="ARBA00007661"/>
    </source>
</evidence>
<dbReference type="AlphaFoldDB" id="A0A381W8U3"/>
<dbReference type="Gene3D" id="3.30.70.420">
    <property type="entry name" value="Hydroxymethylglutaryl-CoA reductase, class I/II, NAD/NADP-binding domain"/>
    <property type="match status" value="1"/>
</dbReference>
<dbReference type="PANTHER" id="PTHR10572:SF24">
    <property type="entry name" value="3-HYDROXY-3-METHYLGLUTARYL-COENZYME A REDUCTASE"/>
    <property type="match status" value="1"/>
</dbReference>
<dbReference type="Pfam" id="PF00368">
    <property type="entry name" value="HMG-CoA_red"/>
    <property type="match status" value="1"/>
</dbReference>
<keyword evidence="2" id="KW-0560">Oxidoreductase</keyword>
<sequence>MSEANNGRNSSIPRGYHPEDTKARKEWVKKYANIDLDDNLRDESVDLKGIIENHVGFLNLPMAVVGPLLLDGKYAQGEFCVPICTVEGTLAMSMNRGMYATRTSGGIRVRHVRQEISRAPFFSFPDIDKATKFNNWVDDHLDDIRGVAESTTNHGKLLRIEIYNISKYVVLDFIFSTANAAGQNMVTIATKAACEYIKNETSFHYLLDSNFASDKKASAKTILKGRGHYVVAETVLTSQVLKRVLNTEAKDFRAMQEFGPYASSFAGNQGIQLHISNALAAIYLATGQDVACVAENALGYTQIKGFNDGTDLHVSLTTPSLTVGTVGGGTRLKQQHKNLEMLGCTNEENSSKKFAEIICASSLCLEISLLAAIISGDWESAHAKYGRR</sequence>
<dbReference type="PROSITE" id="PS00318">
    <property type="entry name" value="HMG_COA_REDUCTASE_2"/>
    <property type="match status" value="1"/>
</dbReference>
<reference evidence="3" key="1">
    <citation type="submission" date="2018-05" db="EMBL/GenBank/DDBJ databases">
        <authorList>
            <person name="Lanie J.A."/>
            <person name="Ng W.-L."/>
            <person name="Kazmierczak K.M."/>
            <person name="Andrzejewski T.M."/>
            <person name="Davidsen T.M."/>
            <person name="Wayne K.J."/>
            <person name="Tettelin H."/>
            <person name="Glass J.I."/>
            <person name="Rusch D."/>
            <person name="Podicherti R."/>
            <person name="Tsui H.-C.T."/>
            <person name="Winkler M.E."/>
        </authorList>
    </citation>
    <scope>NUCLEOTIDE SEQUENCE</scope>
</reference>
<comment type="similarity">
    <text evidence="1">Belongs to the HMG-CoA reductase family.</text>
</comment>
<dbReference type="GO" id="GO:0015936">
    <property type="term" value="P:coenzyme A metabolic process"/>
    <property type="evidence" value="ECO:0007669"/>
    <property type="project" value="InterPro"/>
</dbReference>
<dbReference type="InterPro" id="IPR023076">
    <property type="entry name" value="HMG_CoA_Rdtase_CS"/>
</dbReference>
<dbReference type="Gene3D" id="3.90.770.10">
    <property type="entry name" value="3-hydroxy-3-methylglutaryl-coenzyme A Reductase, Chain A, domain 2"/>
    <property type="match status" value="1"/>
</dbReference>